<proteinExistence type="inferred from homology"/>
<feature type="domain" description="HTH lysR-type" evidence="5">
    <location>
        <begin position="1"/>
        <end position="58"/>
    </location>
</feature>
<dbReference type="GO" id="GO:0005829">
    <property type="term" value="C:cytosol"/>
    <property type="evidence" value="ECO:0007669"/>
    <property type="project" value="TreeGrafter"/>
</dbReference>
<dbReference type="AlphaFoldDB" id="A0A1W1ZTA8"/>
<keyword evidence="7" id="KW-1185">Reference proteome</keyword>
<comment type="similarity">
    <text evidence="1">Belongs to the LysR transcriptional regulatory family.</text>
</comment>
<gene>
    <name evidence="6" type="ORF">SAMN04488500_104172</name>
</gene>
<evidence type="ECO:0000256" key="3">
    <source>
        <dbReference type="ARBA" id="ARBA00023125"/>
    </source>
</evidence>
<dbReference type="InterPro" id="IPR036390">
    <property type="entry name" value="WH_DNA-bd_sf"/>
</dbReference>
<dbReference type="GO" id="GO:0003677">
    <property type="term" value="F:DNA binding"/>
    <property type="evidence" value="ECO:0007669"/>
    <property type="project" value="UniProtKB-KW"/>
</dbReference>
<dbReference type="Proteomes" id="UP000192738">
    <property type="component" value="Unassembled WGS sequence"/>
</dbReference>
<dbReference type="PRINTS" id="PR00039">
    <property type="entry name" value="HTHLYSR"/>
</dbReference>
<dbReference type="SUPFAM" id="SSF53850">
    <property type="entry name" value="Periplasmic binding protein-like II"/>
    <property type="match status" value="1"/>
</dbReference>
<keyword evidence="3 6" id="KW-0238">DNA-binding</keyword>
<dbReference type="PANTHER" id="PTHR30419">
    <property type="entry name" value="HTH-TYPE TRANSCRIPTIONAL REGULATOR YBHD"/>
    <property type="match status" value="1"/>
</dbReference>
<dbReference type="SUPFAM" id="SSF46785">
    <property type="entry name" value="Winged helix' DNA-binding domain"/>
    <property type="match status" value="1"/>
</dbReference>
<dbReference type="Pfam" id="PF03466">
    <property type="entry name" value="LysR_substrate"/>
    <property type="match status" value="1"/>
</dbReference>
<keyword evidence="2" id="KW-0805">Transcription regulation</keyword>
<evidence type="ECO:0000256" key="4">
    <source>
        <dbReference type="ARBA" id="ARBA00023163"/>
    </source>
</evidence>
<sequence length="305" mass="34106">MDWHQLKYFQTLANICNFSKAADELVLSQSALSRSISRLEEELGVSLFERKSRGVVLNRYGEIFLKHANRALSEIAEAKQEINNLVDPFHGTILLSFIQPLGSSFIPDLIGAFQQQAPGVKFQLTQDTTKIILSQLESAEIDIGFCSPQEPIENLSSFPIMNQELFLIVHKDHRLAGAEQVDLCEVANDPFVLYKPEIALRDVIEKLCHDAGFHPTMSFEAFEDRTAAGLVGAKLGVSLIPFIPGLDLKKVSLIRVRNPLCLVGIHMVWRKNGYMSPAAKHFKSYVENTIPWTDPLSQAVGKFNV</sequence>
<reference evidence="6 7" key="1">
    <citation type="submission" date="2017-04" db="EMBL/GenBank/DDBJ databases">
        <authorList>
            <person name="Afonso C.L."/>
            <person name="Miller P.J."/>
            <person name="Scott M.A."/>
            <person name="Spackman E."/>
            <person name="Goraichik I."/>
            <person name="Dimitrov K.M."/>
            <person name="Suarez D.L."/>
            <person name="Swayne D.E."/>
        </authorList>
    </citation>
    <scope>NUCLEOTIDE SEQUENCE [LARGE SCALE GENOMIC DNA]</scope>
    <source>
        <strain evidence="6 7">DSM 5090</strain>
    </source>
</reference>
<dbReference type="Pfam" id="PF00126">
    <property type="entry name" value="HTH_1"/>
    <property type="match status" value="1"/>
</dbReference>
<evidence type="ECO:0000313" key="6">
    <source>
        <dbReference type="EMBL" id="SMC51492.1"/>
    </source>
</evidence>
<dbReference type="CDD" id="cd08434">
    <property type="entry name" value="PBP2_GltC_like"/>
    <property type="match status" value="1"/>
</dbReference>
<dbReference type="RefSeq" id="WP_084574826.1">
    <property type="nucleotide sequence ID" value="NZ_CP155572.1"/>
</dbReference>
<keyword evidence="4" id="KW-0804">Transcription</keyword>
<dbReference type="PANTHER" id="PTHR30419:SF28">
    <property type="entry name" value="HTH-TYPE TRANSCRIPTIONAL REGULATOR BSDA"/>
    <property type="match status" value="1"/>
</dbReference>
<dbReference type="InterPro" id="IPR005119">
    <property type="entry name" value="LysR_subst-bd"/>
</dbReference>
<dbReference type="OrthoDB" id="1677645at2"/>
<evidence type="ECO:0000256" key="2">
    <source>
        <dbReference type="ARBA" id="ARBA00023015"/>
    </source>
</evidence>
<dbReference type="InterPro" id="IPR036388">
    <property type="entry name" value="WH-like_DNA-bd_sf"/>
</dbReference>
<dbReference type="InterPro" id="IPR050950">
    <property type="entry name" value="HTH-type_LysR_regulators"/>
</dbReference>
<dbReference type="FunFam" id="1.10.10.10:FF:000001">
    <property type="entry name" value="LysR family transcriptional regulator"/>
    <property type="match status" value="1"/>
</dbReference>
<dbReference type="GO" id="GO:0003700">
    <property type="term" value="F:DNA-binding transcription factor activity"/>
    <property type="evidence" value="ECO:0007669"/>
    <property type="project" value="InterPro"/>
</dbReference>
<dbReference type="STRING" id="112901.SAMN04488500_104172"/>
<name>A0A1W1ZTA8_9FIRM</name>
<organism evidence="6 7">
    <name type="scientific">Sporomusa malonica</name>
    <dbReference type="NCBI Taxonomy" id="112901"/>
    <lineage>
        <taxon>Bacteria</taxon>
        <taxon>Bacillati</taxon>
        <taxon>Bacillota</taxon>
        <taxon>Negativicutes</taxon>
        <taxon>Selenomonadales</taxon>
        <taxon>Sporomusaceae</taxon>
        <taxon>Sporomusa</taxon>
    </lineage>
</organism>
<dbReference type="Gene3D" id="1.10.10.10">
    <property type="entry name" value="Winged helix-like DNA-binding domain superfamily/Winged helix DNA-binding domain"/>
    <property type="match status" value="1"/>
</dbReference>
<accession>A0A1W1ZTA8</accession>
<evidence type="ECO:0000259" key="5">
    <source>
        <dbReference type="PROSITE" id="PS50931"/>
    </source>
</evidence>
<dbReference type="EMBL" id="FWXI01000004">
    <property type="protein sequence ID" value="SMC51492.1"/>
    <property type="molecule type" value="Genomic_DNA"/>
</dbReference>
<dbReference type="InterPro" id="IPR000847">
    <property type="entry name" value="LysR_HTH_N"/>
</dbReference>
<dbReference type="Gene3D" id="3.40.190.290">
    <property type="match status" value="1"/>
</dbReference>
<dbReference type="PROSITE" id="PS50931">
    <property type="entry name" value="HTH_LYSR"/>
    <property type="match status" value="1"/>
</dbReference>
<protein>
    <submittedName>
        <fullName evidence="6">DNA-binding transcriptional regulator, LysR family</fullName>
    </submittedName>
</protein>
<evidence type="ECO:0000256" key="1">
    <source>
        <dbReference type="ARBA" id="ARBA00009437"/>
    </source>
</evidence>
<evidence type="ECO:0000313" key="7">
    <source>
        <dbReference type="Proteomes" id="UP000192738"/>
    </source>
</evidence>